<dbReference type="STRING" id="626523.GCWU000342_02123"/>
<dbReference type="eggNOG" id="COG0657">
    <property type="taxonomic scope" value="Bacteria"/>
</dbReference>
<dbReference type="PANTHER" id="PTHR48081:SF6">
    <property type="entry name" value="PEPTIDASE S9 PROLYL OLIGOPEPTIDASE CATALYTIC DOMAIN-CONTAINING PROTEIN"/>
    <property type="match status" value="1"/>
</dbReference>
<protein>
    <recommendedName>
        <fullName evidence="2">BD-FAE-like domain-containing protein</fullName>
    </recommendedName>
</protein>
<reference evidence="3" key="1">
    <citation type="submission" date="2009-04" db="EMBL/GenBank/DDBJ databases">
        <authorList>
            <person name="Weinstock G."/>
            <person name="Sodergren E."/>
            <person name="Clifton S."/>
            <person name="Fulton L."/>
            <person name="Fulton B."/>
            <person name="Courtney L."/>
            <person name="Fronick C."/>
            <person name="Harrison M."/>
            <person name="Strong C."/>
            <person name="Farmer C."/>
            <person name="Delahaunty K."/>
            <person name="Markovic C."/>
            <person name="Hall O."/>
            <person name="Minx P."/>
            <person name="Tomlinson C."/>
            <person name="Mitreva M."/>
            <person name="Nelson J."/>
            <person name="Hou S."/>
            <person name="Wollam A."/>
            <person name="Pepin K.H."/>
            <person name="Johnson M."/>
            <person name="Bhonagiri V."/>
            <person name="Nash W.E."/>
            <person name="Warren W."/>
            <person name="Chinwalla A."/>
            <person name="Mardis E.R."/>
            <person name="Wilson R.K."/>
        </authorList>
    </citation>
    <scope>NUCLEOTIDE SEQUENCE [LARGE SCALE GENOMIC DNA]</scope>
    <source>
        <strain evidence="3">DSM 14600</strain>
    </source>
</reference>
<evidence type="ECO:0000259" key="2">
    <source>
        <dbReference type="Pfam" id="PF20434"/>
    </source>
</evidence>
<dbReference type="InterPro" id="IPR049492">
    <property type="entry name" value="BD-FAE-like_dom"/>
</dbReference>
<dbReference type="InterPro" id="IPR029058">
    <property type="entry name" value="AB_hydrolase_fold"/>
</dbReference>
<dbReference type="PANTHER" id="PTHR48081">
    <property type="entry name" value="AB HYDROLASE SUPERFAMILY PROTEIN C4A8.06C"/>
    <property type="match status" value="1"/>
</dbReference>
<dbReference type="SUPFAM" id="SSF53474">
    <property type="entry name" value="alpha/beta-Hydrolases"/>
    <property type="match status" value="1"/>
</dbReference>
<feature type="domain" description="BD-FAE-like" evidence="2">
    <location>
        <begin position="59"/>
        <end position="215"/>
    </location>
</feature>
<dbReference type="RefSeq" id="WP_006907100.1">
    <property type="nucleotide sequence ID" value="NZ_GG665867.1"/>
</dbReference>
<dbReference type="InterPro" id="IPR050300">
    <property type="entry name" value="GDXG_lipolytic_enzyme"/>
</dbReference>
<dbReference type="EMBL" id="ACIP02000007">
    <property type="protein sequence ID" value="EEP27429.1"/>
    <property type="molecule type" value="Genomic_DNA"/>
</dbReference>
<gene>
    <name evidence="3" type="ORF">GCWU000342_02123</name>
</gene>
<organism evidence="3 4">
    <name type="scientific">Shuttleworthella satelles DSM 14600</name>
    <dbReference type="NCBI Taxonomy" id="626523"/>
    <lineage>
        <taxon>Bacteria</taxon>
        <taxon>Bacillati</taxon>
        <taxon>Bacillota</taxon>
        <taxon>Clostridia</taxon>
        <taxon>Lachnospirales</taxon>
        <taxon>Lachnospiraceae</taxon>
        <taxon>Shuttleworthella</taxon>
    </lineage>
</organism>
<dbReference type="Gene3D" id="3.40.50.1820">
    <property type="entry name" value="alpha/beta hydrolase"/>
    <property type="match status" value="1"/>
</dbReference>
<accession>C4GDF0</accession>
<keyword evidence="1" id="KW-0378">Hydrolase</keyword>
<keyword evidence="4" id="KW-1185">Reference proteome</keyword>
<comment type="caution">
    <text evidence="3">The sequence shown here is derived from an EMBL/GenBank/DDBJ whole genome shotgun (WGS) entry which is preliminary data.</text>
</comment>
<evidence type="ECO:0000256" key="1">
    <source>
        <dbReference type="ARBA" id="ARBA00022801"/>
    </source>
</evidence>
<dbReference type="GO" id="GO:0016787">
    <property type="term" value="F:hydrolase activity"/>
    <property type="evidence" value="ECO:0007669"/>
    <property type="project" value="UniProtKB-KW"/>
</dbReference>
<dbReference type="Pfam" id="PF20434">
    <property type="entry name" value="BD-FAE"/>
    <property type="match status" value="1"/>
</dbReference>
<dbReference type="Proteomes" id="UP000003494">
    <property type="component" value="Unassembled WGS sequence"/>
</dbReference>
<evidence type="ECO:0000313" key="3">
    <source>
        <dbReference type="EMBL" id="EEP27429.1"/>
    </source>
</evidence>
<name>C4GDF0_9FIRM</name>
<sequence length="258" mass="28781">MSTRIEIDRLQKVRDIFHKNQYVLDDRFVIRDGKYHKCAIICPGGGYQLVCSFVEGVPFARALNKKGISAFIVYYRVRDKALYPNPQDDLARAVQEIISRKEEYMVDMEDYSVWGSSAGGHLAASFGTTKMGYPHYGLPKPSAIILAYPVITLEEEKTHLGTRENLLGKKASEEKALAYSIQTNVDQNYPRTFVWCGDADEAVPPENTKKLAAALKAQGIAYEAHIYPGVPHGVGTAKGLSAEGWIDQAVEFWMKDGQ</sequence>
<dbReference type="HOGENOM" id="CLU_061381_0_0_9"/>
<dbReference type="AlphaFoldDB" id="C4GDF0"/>
<evidence type="ECO:0000313" key="4">
    <source>
        <dbReference type="Proteomes" id="UP000003494"/>
    </source>
</evidence>
<proteinExistence type="predicted"/>